<dbReference type="AlphaFoldDB" id="A0A2P2PWI2"/>
<evidence type="ECO:0000313" key="1">
    <source>
        <dbReference type="EMBL" id="MBX59106.1"/>
    </source>
</evidence>
<sequence>MLTLCCLTTMSKRLCQTATFYTNCGMMASKETFPFFFCYVSFQFLN</sequence>
<name>A0A2P2PWI2_RHIMU</name>
<dbReference type="EMBL" id="GGEC01078622">
    <property type="protein sequence ID" value="MBX59106.1"/>
    <property type="molecule type" value="Transcribed_RNA"/>
</dbReference>
<reference evidence="1" key="1">
    <citation type="submission" date="2018-02" db="EMBL/GenBank/DDBJ databases">
        <title>Rhizophora mucronata_Transcriptome.</title>
        <authorList>
            <person name="Meera S.P."/>
            <person name="Sreeshan A."/>
            <person name="Augustine A."/>
        </authorList>
    </citation>
    <scope>NUCLEOTIDE SEQUENCE</scope>
    <source>
        <tissue evidence="1">Leaf</tissue>
    </source>
</reference>
<organism evidence="1">
    <name type="scientific">Rhizophora mucronata</name>
    <name type="common">Asiatic mangrove</name>
    <dbReference type="NCBI Taxonomy" id="61149"/>
    <lineage>
        <taxon>Eukaryota</taxon>
        <taxon>Viridiplantae</taxon>
        <taxon>Streptophyta</taxon>
        <taxon>Embryophyta</taxon>
        <taxon>Tracheophyta</taxon>
        <taxon>Spermatophyta</taxon>
        <taxon>Magnoliopsida</taxon>
        <taxon>eudicotyledons</taxon>
        <taxon>Gunneridae</taxon>
        <taxon>Pentapetalae</taxon>
        <taxon>rosids</taxon>
        <taxon>fabids</taxon>
        <taxon>Malpighiales</taxon>
        <taxon>Rhizophoraceae</taxon>
        <taxon>Rhizophora</taxon>
    </lineage>
</organism>
<proteinExistence type="predicted"/>
<accession>A0A2P2PWI2</accession>
<protein>
    <submittedName>
        <fullName evidence="1">Uncharacterized protein</fullName>
    </submittedName>
</protein>